<proteinExistence type="predicted"/>
<sequence length="72" mass="8749">MQSIEGYIDYTRREYCHDVKCPIQLLLNKEVEKSREYEEIRAICASNCLHSTYEFHHWLIEKGYLIVRPKEE</sequence>
<gene>
    <name evidence="1" type="ORF">ASZ90_008893</name>
</gene>
<dbReference type="EMBL" id="LNQE01001069">
    <property type="protein sequence ID" value="KUG21367.1"/>
    <property type="molecule type" value="Genomic_DNA"/>
</dbReference>
<protein>
    <submittedName>
        <fullName evidence="1">Uncharacterized protein</fullName>
    </submittedName>
</protein>
<accession>A0A0W8FKE8</accession>
<dbReference type="AlphaFoldDB" id="A0A0W8FKE8"/>
<organism evidence="1">
    <name type="scientific">hydrocarbon metagenome</name>
    <dbReference type="NCBI Taxonomy" id="938273"/>
    <lineage>
        <taxon>unclassified sequences</taxon>
        <taxon>metagenomes</taxon>
        <taxon>ecological metagenomes</taxon>
    </lineage>
</organism>
<comment type="caution">
    <text evidence="1">The sequence shown here is derived from an EMBL/GenBank/DDBJ whole genome shotgun (WGS) entry which is preliminary data.</text>
</comment>
<reference evidence="1" key="1">
    <citation type="journal article" date="2015" name="Proc. Natl. Acad. Sci. U.S.A.">
        <title>Networks of energetic and metabolic interactions define dynamics in microbial communities.</title>
        <authorList>
            <person name="Embree M."/>
            <person name="Liu J.K."/>
            <person name="Al-Bassam M.M."/>
            <person name="Zengler K."/>
        </authorList>
    </citation>
    <scope>NUCLEOTIDE SEQUENCE</scope>
</reference>
<evidence type="ECO:0000313" key="1">
    <source>
        <dbReference type="EMBL" id="KUG21367.1"/>
    </source>
</evidence>
<name>A0A0W8FKE8_9ZZZZ</name>